<dbReference type="GeneID" id="107271929"/>
<dbReference type="SUPFAM" id="SSF81321">
    <property type="entry name" value="Family A G protein-coupled receptor-like"/>
    <property type="match status" value="1"/>
</dbReference>
<keyword evidence="3" id="KW-1003">Cell membrane</keyword>
<feature type="region of interest" description="Disordered" evidence="12">
    <location>
        <begin position="368"/>
        <end position="408"/>
    </location>
</feature>
<keyword evidence="7 13" id="KW-0472">Membrane</keyword>
<name>A0AAJ7RQZ4_CEPCN</name>
<evidence type="ECO:0000259" key="14">
    <source>
        <dbReference type="PROSITE" id="PS50262"/>
    </source>
</evidence>
<evidence type="ECO:0000256" key="6">
    <source>
        <dbReference type="ARBA" id="ARBA00023040"/>
    </source>
</evidence>
<accession>A0AAJ7RQZ4</accession>
<keyword evidence="6 11" id="KW-0297">G-protein coupled receptor</keyword>
<evidence type="ECO:0000256" key="11">
    <source>
        <dbReference type="RuleBase" id="RU000688"/>
    </source>
</evidence>
<reference evidence="16 17" key="1">
    <citation type="submission" date="2025-04" db="UniProtKB">
        <authorList>
            <consortium name="RefSeq"/>
        </authorList>
    </citation>
    <scope>IDENTIFICATION</scope>
</reference>
<dbReference type="RefSeq" id="XP_015604022.1">
    <property type="nucleotide sequence ID" value="XM_015748536.2"/>
</dbReference>
<dbReference type="GO" id="GO:0004930">
    <property type="term" value="F:G protein-coupled receptor activity"/>
    <property type="evidence" value="ECO:0007669"/>
    <property type="project" value="UniProtKB-KW"/>
</dbReference>
<evidence type="ECO:0000256" key="8">
    <source>
        <dbReference type="ARBA" id="ARBA00023170"/>
    </source>
</evidence>
<evidence type="ECO:0000313" key="20">
    <source>
        <dbReference type="RefSeq" id="XP_024944974.1"/>
    </source>
</evidence>
<feature type="compositionally biased region" description="Basic and acidic residues" evidence="12">
    <location>
        <begin position="399"/>
        <end position="408"/>
    </location>
</feature>
<dbReference type="RefSeq" id="XP_024944975.1">
    <property type="nucleotide sequence ID" value="XM_025089207.1"/>
</dbReference>
<dbReference type="RefSeq" id="XP_024944977.1">
    <property type="nucleotide sequence ID" value="XM_025089209.1"/>
</dbReference>
<sequence>MMEYVSDDQYVEVTTDSLILVSTTLDPRNNLTNVYGVKTQLALYDVLIPVLGCLIIVTNLAVTLSSGLLLKKGVQPKATYLFLGNVAMADLLTGVAVLFGQFYPKTLRTHLTCTVQLGMIVSSTITSIYSVGLIAIDRFLYIVHGLNYSRWVYPTRARLLILFTWILGLIIGFLPLTGWSGSTNNGRWCWFIKLAPPGLIILITVIGLLPILLVLILYGIILYHAINKVTQLQRADARQAATAATSGTAEKNKITEIRITRGGLGAEVQDAKSTNQKRRSKPSKVKAVKVVLLTSGSFVVTWMPYFIACCVYVTCDERTQNCGTLKVAIASPLAILGFLNSLLNPIIYAWWHKGFRGFLRSILCRPEPSNNQSSTSNTRSGSSSSRSKRTLTASVSSQESRRESSAIS</sequence>
<evidence type="ECO:0000313" key="18">
    <source>
        <dbReference type="RefSeq" id="XP_024944972.1"/>
    </source>
</evidence>
<organism evidence="15 18">
    <name type="scientific">Cephus cinctus</name>
    <name type="common">Wheat stem sawfly</name>
    <dbReference type="NCBI Taxonomy" id="211228"/>
    <lineage>
        <taxon>Eukaryota</taxon>
        <taxon>Metazoa</taxon>
        <taxon>Ecdysozoa</taxon>
        <taxon>Arthropoda</taxon>
        <taxon>Hexapoda</taxon>
        <taxon>Insecta</taxon>
        <taxon>Pterygota</taxon>
        <taxon>Neoptera</taxon>
        <taxon>Endopterygota</taxon>
        <taxon>Hymenoptera</taxon>
        <taxon>Cephoidea</taxon>
        <taxon>Cephidae</taxon>
        <taxon>Cephus</taxon>
    </lineage>
</organism>
<evidence type="ECO:0000313" key="16">
    <source>
        <dbReference type="RefSeq" id="XP_015604022.1"/>
    </source>
</evidence>
<feature type="transmembrane region" description="Helical" evidence="13">
    <location>
        <begin position="82"/>
        <end position="103"/>
    </location>
</feature>
<keyword evidence="4 11" id="KW-0812">Transmembrane</keyword>
<comment type="similarity">
    <text evidence="2 11">Belongs to the G-protein coupled receptor 1 family.</text>
</comment>
<evidence type="ECO:0000256" key="10">
    <source>
        <dbReference type="ARBA" id="ARBA00023224"/>
    </source>
</evidence>
<dbReference type="PANTHER" id="PTHR24246:SF27">
    <property type="entry name" value="ADENOSINE RECEPTOR, ISOFORM A"/>
    <property type="match status" value="1"/>
</dbReference>
<evidence type="ECO:0000313" key="22">
    <source>
        <dbReference type="RefSeq" id="XP_024944977.1"/>
    </source>
</evidence>
<evidence type="ECO:0000256" key="4">
    <source>
        <dbReference type="ARBA" id="ARBA00022692"/>
    </source>
</evidence>
<evidence type="ECO:0000256" key="9">
    <source>
        <dbReference type="ARBA" id="ARBA00023180"/>
    </source>
</evidence>
<evidence type="ECO:0000256" key="12">
    <source>
        <dbReference type="SAM" id="MobiDB-lite"/>
    </source>
</evidence>
<evidence type="ECO:0000313" key="17">
    <source>
        <dbReference type="RefSeq" id="XP_024944971.1"/>
    </source>
</evidence>
<evidence type="ECO:0000256" key="1">
    <source>
        <dbReference type="ARBA" id="ARBA00004651"/>
    </source>
</evidence>
<dbReference type="KEGG" id="ccin:107271929"/>
<feature type="compositionally biased region" description="Low complexity" evidence="12">
    <location>
        <begin position="369"/>
        <end position="385"/>
    </location>
</feature>
<dbReference type="RefSeq" id="XP_024944972.1">
    <property type="nucleotide sequence ID" value="XM_025089204.1"/>
</dbReference>
<dbReference type="GO" id="GO:0005886">
    <property type="term" value="C:plasma membrane"/>
    <property type="evidence" value="ECO:0007669"/>
    <property type="project" value="UniProtKB-SubCell"/>
</dbReference>
<feature type="transmembrane region" description="Helical" evidence="13">
    <location>
        <begin position="115"/>
        <end position="136"/>
    </location>
</feature>
<dbReference type="PROSITE" id="PS00237">
    <property type="entry name" value="G_PROTEIN_RECEP_F1_1"/>
    <property type="match status" value="1"/>
</dbReference>
<dbReference type="PRINTS" id="PR00237">
    <property type="entry name" value="GPCRRHODOPSN"/>
</dbReference>
<evidence type="ECO:0000313" key="21">
    <source>
        <dbReference type="RefSeq" id="XP_024944975.1"/>
    </source>
</evidence>
<keyword evidence="15" id="KW-1185">Reference proteome</keyword>
<keyword evidence="5 13" id="KW-1133">Transmembrane helix</keyword>
<dbReference type="PANTHER" id="PTHR24246">
    <property type="entry name" value="OLFACTORY RECEPTOR AND ADENOSINE RECEPTOR"/>
    <property type="match status" value="1"/>
</dbReference>
<dbReference type="Gene3D" id="1.20.1070.10">
    <property type="entry name" value="Rhodopsin 7-helix transmembrane proteins"/>
    <property type="match status" value="1"/>
</dbReference>
<evidence type="ECO:0000256" key="7">
    <source>
        <dbReference type="ARBA" id="ARBA00023136"/>
    </source>
</evidence>
<evidence type="ECO:0000256" key="2">
    <source>
        <dbReference type="ARBA" id="ARBA00010663"/>
    </source>
</evidence>
<dbReference type="InterPro" id="IPR017452">
    <property type="entry name" value="GPCR_Rhodpsn_7TM"/>
</dbReference>
<dbReference type="RefSeq" id="XP_024944974.1">
    <property type="nucleotide sequence ID" value="XM_025089206.1"/>
</dbReference>
<dbReference type="RefSeq" id="XP_024944973.1">
    <property type="nucleotide sequence ID" value="XM_025089205.1"/>
</dbReference>
<comment type="subcellular location">
    <subcellularLocation>
        <location evidence="1">Cell membrane</location>
        <topology evidence="1">Multi-pass membrane protein</topology>
    </subcellularLocation>
</comment>
<keyword evidence="9" id="KW-0325">Glycoprotein</keyword>
<keyword evidence="10 11" id="KW-0807">Transducer</keyword>
<evidence type="ECO:0000256" key="3">
    <source>
        <dbReference type="ARBA" id="ARBA00022475"/>
    </source>
</evidence>
<keyword evidence="8 11" id="KW-0675">Receptor</keyword>
<dbReference type="GO" id="GO:0007189">
    <property type="term" value="P:adenylate cyclase-activating G protein-coupled receptor signaling pathway"/>
    <property type="evidence" value="ECO:0007669"/>
    <property type="project" value="TreeGrafter"/>
</dbReference>
<dbReference type="RefSeq" id="XP_024944971.1">
    <property type="nucleotide sequence ID" value="XM_025089203.1"/>
</dbReference>
<feature type="domain" description="G-protein coupled receptors family 1 profile" evidence="14">
    <location>
        <begin position="52"/>
        <end position="348"/>
    </location>
</feature>
<dbReference type="GO" id="GO:0001973">
    <property type="term" value="P:G protein-coupled adenosine receptor signaling pathway"/>
    <property type="evidence" value="ECO:0007669"/>
    <property type="project" value="TreeGrafter"/>
</dbReference>
<feature type="transmembrane region" description="Helical" evidence="13">
    <location>
        <begin position="327"/>
        <end position="351"/>
    </location>
</feature>
<feature type="transmembrane region" description="Helical" evidence="13">
    <location>
        <begin position="287"/>
        <end position="307"/>
    </location>
</feature>
<evidence type="ECO:0000313" key="15">
    <source>
        <dbReference type="Proteomes" id="UP000694920"/>
    </source>
</evidence>
<dbReference type="Pfam" id="PF00001">
    <property type="entry name" value="7tm_1"/>
    <property type="match status" value="1"/>
</dbReference>
<evidence type="ECO:0000256" key="13">
    <source>
        <dbReference type="SAM" id="Phobius"/>
    </source>
</evidence>
<proteinExistence type="inferred from homology"/>
<protein>
    <submittedName>
        <fullName evidence="16 17">Glucose-dependent insulinotropic receptor isoform X1</fullName>
    </submittedName>
</protein>
<evidence type="ECO:0000256" key="5">
    <source>
        <dbReference type="ARBA" id="ARBA00022989"/>
    </source>
</evidence>
<dbReference type="AlphaFoldDB" id="A0AAJ7RQZ4"/>
<feature type="transmembrane region" description="Helical" evidence="13">
    <location>
        <begin position="199"/>
        <end position="226"/>
    </location>
</feature>
<dbReference type="PROSITE" id="PS50262">
    <property type="entry name" value="G_PROTEIN_RECEP_F1_2"/>
    <property type="match status" value="1"/>
</dbReference>
<evidence type="ECO:0000313" key="19">
    <source>
        <dbReference type="RefSeq" id="XP_024944973.1"/>
    </source>
</evidence>
<feature type="transmembrane region" description="Helical" evidence="13">
    <location>
        <begin position="46"/>
        <end position="70"/>
    </location>
</feature>
<feature type="transmembrane region" description="Helical" evidence="13">
    <location>
        <begin position="157"/>
        <end position="179"/>
    </location>
</feature>
<dbReference type="InterPro" id="IPR000276">
    <property type="entry name" value="GPCR_Rhodpsn"/>
</dbReference>
<gene>
    <name evidence="16 17 18 19 20 21 22" type="primary">LOC107271929</name>
</gene>
<dbReference type="Proteomes" id="UP000694920">
    <property type="component" value="Unplaced"/>
</dbReference>